<dbReference type="Proteomes" id="UP000274822">
    <property type="component" value="Unassembled WGS sequence"/>
</dbReference>
<evidence type="ECO:0008006" key="4">
    <source>
        <dbReference type="Google" id="ProtNLM"/>
    </source>
</evidence>
<dbReference type="GO" id="GO:0000172">
    <property type="term" value="C:ribonuclease MRP complex"/>
    <property type="evidence" value="ECO:0007669"/>
    <property type="project" value="TreeGrafter"/>
</dbReference>
<dbReference type="GO" id="GO:0004526">
    <property type="term" value="F:ribonuclease P activity"/>
    <property type="evidence" value="ECO:0007669"/>
    <property type="project" value="TreeGrafter"/>
</dbReference>
<dbReference type="GO" id="GO:0005655">
    <property type="term" value="C:nucleolar ribonuclease P complex"/>
    <property type="evidence" value="ECO:0007669"/>
    <property type="project" value="TreeGrafter"/>
</dbReference>
<evidence type="ECO:0000313" key="3">
    <source>
        <dbReference type="Proteomes" id="UP000274822"/>
    </source>
</evidence>
<proteinExistence type="predicted"/>
<dbReference type="Pfam" id="PF08228">
    <property type="entry name" value="RNase_P_pop3"/>
    <property type="match status" value="1"/>
</dbReference>
<protein>
    <recommendedName>
        <fullName evidence="4">Ribosomal protein L7Ae/L30e/S12e/Gadd45 domain-containing protein</fullName>
    </recommendedName>
</protein>
<feature type="compositionally biased region" description="Polar residues" evidence="1">
    <location>
        <begin position="396"/>
        <end position="407"/>
    </location>
</feature>
<dbReference type="GO" id="GO:0008033">
    <property type="term" value="P:tRNA processing"/>
    <property type="evidence" value="ECO:0007669"/>
    <property type="project" value="InterPro"/>
</dbReference>
<dbReference type="PANTHER" id="PTHR28272:SF1">
    <property type="entry name" value="RIBONUCLEASES P_MRP PROTEIN SUBUNIT POP3"/>
    <property type="match status" value="1"/>
</dbReference>
<evidence type="ECO:0000313" key="2">
    <source>
        <dbReference type="EMBL" id="RUS33047.1"/>
    </source>
</evidence>
<feature type="region of interest" description="Disordered" evidence="1">
    <location>
        <begin position="117"/>
        <end position="141"/>
    </location>
</feature>
<dbReference type="AlphaFoldDB" id="A0A433QTH1"/>
<accession>A0A433QTH1</accession>
<feature type="compositionally biased region" description="Low complexity" evidence="1">
    <location>
        <begin position="345"/>
        <end position="377"/>
    </location>
</feature>
<dbReference type="GO" id="GO:0034965">
    <property type="term" value="P:intronic box C/D snoRNA processing"/>
    <property type="evidence" value="ECO:0007669"/>
    <property type="project" value="TreeGrafter"/>
</dbReference>
<keyword evidence="3" id="KW-1185">Reference proteome</keyword>
<dbReference type="GO" id="GO:0005829">
    <property type="term" value="C:cytosol"/>
    <property type="evidence" value="ECO:0007669"/>
    <property type="project" value="TreeGrafter"/>
</dbReference>
<dbReference type="InterPro" id="IPR013241">
    <property type="entry name" value="RNase_P_Pop3"/>
</dbReference>
<organism evidence="2 3">
    <name type="scientific">Jimgerdemannia flammicorona</name>
    <dbReference type="NCBI Taxonomy" id="994334"/>
    <lineage>
        <taxon>Eukaryota</taxon>
        <taxon>Fungi</taxon>
        <taxon>Fungi incertae sedis</taxon>
        <taxon>Mucoromycota</taxon>
        <taxon>Mucoromycotina</taxon>
        <taxon>Endogonomycetes</taxon>
        <taxon>Endogonales</taxon>
        <taxon>Endogonaceae</taxon>
        <taxon>Jimgerdemannia</taxon>
    </lineage>
</organism>
<dbReference type="GO" id="GO:0006364">
    <property type="term" value="P:rRNA processing"/>
    <property type="evidence" value="ECO:0007669"/>
    <property type="project" value="InterPro"/>
</dbReference>
<gene>
    <name evidence="2" type="ORF">BC938DRAFT_473338</name>
</gene>
<reference evidence="2 3" key="1">
    <citation type="journal article" date="2018" name="New Phytol.">
        <title>Phylogenomics of Endogonaceae and evolution of mycorrhizas within Mucoromycota.</title>
        <authorList>
            <person name="Chang Y."/>
            <person name="Desiro A."/>
            <person name="Na H."/>
            <person name="Sandor L."/>
            <person name="Lipzen A."/>
            <person name="Clum A."/>
            <person name="Barry K."/>
            <person name="Grigoriev I.V."/>
            <person name="Martin F.M."/>
            <person name="Stajich J.E."/>
            <person name="Smith M.E."/>
            <person name="Bonito G."/>
            <person name="Spatafora J.W."/>
        </authorList>
    </citation>
    <scope>NUCLEOTIDE SEQUENCE [LARGE SCALE GENOMIC DNA]</scope>
    <source>
        <strain evidence="2 3">AD002</strain>
    </source>
</reference>
<name>A0A433QTH1_9FUNG</name>
<dbReference type="GO" id="GO:0000171">
    <property type="term" value="F:ribonuclease MRP activity"/>
    <property type="evidence" value="ECO:0007669"/>
    <property type="project" value="TreeGrafter"/>
</dbReference>
<feature type="compositionally biased region" description="Basic and acidic residues" evidence="1">
    <location>
        <begin position="412"/>
        <end position="422"/>
    </location>
</feature>
<evidence type="ECO:0000256" key="1">
    <source>
        <dbReference type="SAM" id="MobiDB-lite"/>
    </source>
</evidence>
<feature type="compositionally biased region" description="Basic residues" evidence="1">
    <location>
        <begin position="117"/>
        <end position="135"/>
    </location>
</feature>
<dbReference type="PANTHER" id="PTHR28272">
    <property type="entry name" value="RIBONUCLEASES P/MRP PROTEIN SUBUNIT POP3"/>
    <property type="match status" value="1"/>
</dbReference>
<sequence length="442" mass="48169">MTLSVFSRFLLAIVTPTIVIRKPPRCTPVFRSELRFCDAVVLVIADHVLVLVLGEVEPVHVHQGSNLRKEEQKRKTVFKHVLDSPYSVKWPSLDVKEQDNILDVLCKFLEPIGNYHRQRKAANPKKPSQRNKRKRDSTITTDNITMTTDFIQDALPQPPPTPPELLASTTIGINAVTKQLEQCITTIRSREQPPENSLAMVFVCKGDIAPPHLVGHLPMMTCMAGGQDKEGEGARTVLLCPLARGAEKKIGDAIGIKTCSVIGIKPSATSETYAALSVLVRSKVEPVHAPWLLPTFSTRSNPSPRPAYLATNIKTLRTSAPLANKKPKRIIPQKTSGVVAAATVSTPTTPVTTSVAASPARSPQQPRSQPQPQQEQPAPQPPSSAPSLEHFGSAPPGTSSAPFSHQLHQGKRPPETEPREQPRAGPGEDGEASDQTKRRKYS</sequence>
<dbReference type="EMBL" id="RBNJ01001551">
    <property type="protein sequence ID" value="RUS33047.1"/>
    <property type="molecule type" value="Genomic_DNA"/>
</dbReference>
<feature type="region of interest" description="Disordered" evidence="1">
    <location>
        <begin position="345"/>
        <end position="442"/>
    </location>
</feature>
<comment type="caution">
    <text evidence="2">The sequence shown here is derived from an EMBL/GenBank/DDBJ whole genome shotgun (WGS) entry which is preliminary data.</text>
</comment>